<name>A0A0D0EAK3_9AGAM</name>
<sequence>MSQELTFTTASLFNATISSVSDAIYFDIQTPEWEPHLMTVRRLDPRAGTYELTACVRNQADKQVAVSMYGGEFEPEEQWVKKVGATIPGMGSRGQFDDGEGNMFTWSVGNGNLELCSTNEGVKTKRAIATFYQHKQYFMVGMISQHTCLEIDNPVTESPDTIILSLLTIERKRRAGKLACFAFYP</sequence>
<organism evidence="2 3">
    <name type="scientific">Paxillus rubicundulus Ve08.2h10</name>
    <dbReference type="NCBI Taxonomy" id="930991"/>
    <lineage>
        <taxon>Eukaryota</taxon>
        <taxon>Fungi</taxon>
        <taxon>Dikarya</taxon>
        <taxon>Basidiomycota</taxon>
        <taxon>Agaricomycotina</taxon>
        <taxon>Agaricomycetes</taxon>
        <taxon>Agaricomycetidae</taxon>
        <taxon>Boletales</taxon>
        <taxon>Paxilineae</taxon>
        <taxon>Paxillaceae</taxon>
        <taxon>Paxillus</taxon>
    </lineage>
</organism>
<dbReference type="EMBL" id="KN824974">
    <property type="protein sequence ID" value="KIK96685.1"/>
    <property type="molecule type" value="Genomic_DNA"/>
</dbReference>
<proteinExistence type="predicted"/>
<dbReference type="AlphaFoldDB" id="A0A0D0EAK3"/>
<dbReference type="OrthoDB" id="3185381at2759"/>
<dbReference type="InParanoid" id="A0A0D0EAK3"/>
<dbReference type="InterPro" id="IPR046528">
    <property type="entry name" value="DUF6593"/>
</dbReference>
<protein>
    <submittedName>
        <fullName evidence="2">Unplaced genomic scaffold scaffold_152, whole genome shotgun sequence</fullName>
    </submittedName>
</protein>
<feature type="domain" description="DUF6593" evidence="1">
    <location>
        <begin position="11"/>
        <end position="174"/>
    </location>
</feature>
<dbReference type="HOGENOM" id="CLU_122982_0_0_1"/>
<reference evidence="2 3" key="1">
    <citation type="submission" date="2014-04" db="EMBL/GenBank/DDBJ databases">
        <authorList>
            <consortium name="DOE Joint Genome Institute"/>
            <person name="Kuo A."/>
            <person name="Kohler A."/>
            <person name="Jargeat P."/>
            <person name="Nagy L.G."/>
            <person name="Floudas D."/>
            <person name="Copeland A."/>
            <person name="Barry K.W."/>
            <person name="Cichocki N."/>
            <person name="Veneault-Fourrey C."/>
            <person name="LaButti K."/>
            <person name="Lindquist E.A."/>
            <person name="Lipzen A."/>
            <person name="Lundell T."/>
            <person name="Morin E."/>
            <person name="Murat C."/>
            <person name="Sun H."/>
            <person name="Tunlid A."/>
            <person name="Henrissat B."/>
            <person name="Grigoriev I.V."/>
            <person name="Hibbett D.S."/>
            <person name="Martin F."/>
            <person name="Nordberg H.P."/>
            <person name="Cantor M.N."/>
            <person name="Hua S.X."/>
        </authorList>
    </citation>
    <scope>NUCLEOTIDE SEQUENCE [LARGE SCALE GENOMIC DNA]</scope>
    <source>
        <strain evidence="2 3">Ve08.2h10</strain>
    </source>
</reference>
<keyword evidence="3" id="KW-1185">Reference proteome</keyword>
<evidence type="ECO:0000313" key="2">
    <source>
        <dbReference type="EMBL" id="KIK96685.1"/>
    </source>
</evidence>
<gene>
    <name evidence="2" type="ORF">PAXRUDRAFT_24976</name>
</gene>
<evidence type="ECO:0000259" key="1">
    <source>
        <dbReference type="Pfam" id="PF20236"/>
    </source>
</evidence>
<evidence type="ECO:0000313" key="3">
    <source>
        <dbReference type="Proteomes" id="UP000054538"/>
    </source>
</evidence>
<dbReference type="Proteomes" id="UP000054538">
    <property type="component" value="Unassembled WGS sequence"/>
</dbReference>
<reference evidence="3" key="2">
    <citation type="submission" date="2015-01" db="EMBL/GenBank/DDBJ databases">
        <title>Evolutionary Origins and Diversification of the Mycorrhizal Mutualists.</title>
        <authorList>
            <consortium name="DOE Joint Genome Institute"/>
            <consortium name="Mycorrhizal Genomics Consortium"/>
            <person name="Kohler A."/>
            <person name="Kuo A."/>
            <person name="Nagy L.G."/>
            <person name="Floudas D."/>
            <person name="Copeland A."/>
            <person name="Barry K.W."/>
            <person name="Cichocki N."/>
            <person name="Veneault-Fourrey C."/>
            <person name="LaButti K."/>
            <person name="Lindquist E.A."/>
            <person name="Lipzen A."/>
            <person name="Lundell T."/>
            <person name="Morin E."/>
            <person name="Murat C."/>
            <person name="Riley R."/>
            <person name="Ohm R."/>
            <person name="Sun H."/>
            <person name="Tunlid A."/>
            <person name="Henrissat B."/>
            <person name="Grigoriev I.V."/>
            <person name="Hibbett D.S."/>
            <person name="Martin F."/>
        </authorList>
    </citation>
    <scope>NUCLEOTIDE SEQUENCE [LARGE SCALE GENOMIC DNA]</scope>
    <source>
        <strain evidence="3">Ve08.2h10</strain>
    </source>
</reference>
<dbReference type="Pfam" id="PF20236">
    <property type="entry name" value="DUF6593"/>
    <property type="match status" value="1"/>
</dbReference>
<accession>A0A0D0EAK3</accession>